<feature type="region of interest" description="Disordered" evidence="1">
    <location>
        <begin position="180"/>
        <end position="295"/>
    </location>
</feature>
<dbReference type="Proteomes" id="UP001172673">
    <property type="component" value="Unassembled WGS sequence"/>
</dbReference>
<sequence length="613" mass="70016">MSGVEILGIVASVAQVADLGARLSVKLFTFSRTVKSAQQRIQSVSEEVAVTSTVLKQLGDELRKDAQGQLYSAEARTTTEDIVIGCRETFTKIELLISTNGQAANSSTSIADWKKRLKFTFLEPRIDGIRGELEKYKSSLLLMLNVLILAGLSRIPCPAQRAESVAARLAFSDAAGLLRDPAQEQSLETPEIGTDMDPASSSESTKELDQYTSTKLPSEAAQASSPSQSPGLQKDNPVSHISAMSIHGPSRKHSTLTQNHPLRQLTDDKAEVRSPIRERLSDEHSTDTIKTSKSSRELVHSLYGRDLQQHAALVSKLVAEISSKAHMDIDLGIRDRMEKRILTQHLEEWDDLRRRVGNDLLLPFLKTHQKLDNYWRRMDFERRVGLPDKVVIEDAWRESPLGVKRFRTERSIEDPSEVSVARDEESIHLMLRNTTYLDDDEAAEFDMRDDLHQHEVKEEETPLTADPSRPAYIRVHQDYLLPEVLEAHRLPWEWDKNDEKFIIIKTYIDRDLQNKLFEHTRRWKENKLVTVPVVKGIGAATTLRPDTDFDWQKDKVDRIYLLRKKSKDSDERDPLDTQSLDDLLKRFTNLSEQERNTLPSYPEEEARRSWMFT</sequence>
<proteinExistence type="predicted"/>
<feature type="compositionally biased region" description="Basic and acidic residues" evidence="1">
    <location>
        <begin position="265"/>
        <end position="287"/>
    </location>
</feature>
<evidence type="ECO:0000313" key="4">
    <source>
        <dbReference type="Proteomes" id="UP001172673"/>
    </source>
</evidence>
<keyword evidence="4" id="KW-1185">Reference proteome</keyword>
<protein>
    <recommendedName>
        <fullName evidence="2">Azaphilone pigments biosynthesis cluster protein L N-terminal domain-containing protein</fullName>
    </recommendedName>
</protein>
<organism evidence="3 4">
    <name type="scientific">Cladophialophora chaetospira</name>
    <dbReference type="NCBI Taxonomy" id="386627"/>
    <lineage>
        <taxon>Eukaryota</taxon>
        <taxon>Fungi</taxon>
        <taxon>Dikarya</taxon>
        <taxon>Ascomycota</taxon>
        <taxon>Pezizomycotina</taxon>
        <taxon>Eurotiomycetes</taxon>
        <taxon>Chaetothyriomycetidae</taxon>
        <taxon>Chaetothyriales</taxon>
        <taxon>Herpotrichiellaceae</taxon>
        <taxon>Cladophialophora</taxon>
    </lineage>
</organism>
<dbReference type="InterPro" id="IPR039327">
    <property type="entry name" value="CON7-like"/>
</dbReference>
<reference evidence="3" key="1">
    <citation type="submission" date="2022-10" db="EMBL/GenBank/DDBJ databases">
        <title>Culturing micro-colonial fungi from biological soil crusts in the Mojave desert and describing Neophaeococcomyces mojavensis, and introducing the new genera and species Taxawa tesnikishii.</title>
        <authorList>
            <person name="Kurbessoian T."/>
            <person name="Stajich J.E."/>
        </authorList>
    </citation>
    <scope>NUCLEOTIDE SEQUENCE</scope>
    <source>
        <strain evidence="3">TK_41</strain>
    </source>
</reference>
<dbReference type="PANTHER" id="PTHR36167">
    <property type="entry name" value="C2H2 FINGER DOMAIN TRANSCRIPTION FACTOR (EUROFUNG)-RELATED"/>
    <property type="match status" value="1"/>
</dbReference>
<evidence type="ECO:0000256" key="1">
    <source>
        <dbReference type="SAM" id="MobiDB-lite"/>
    </source>
</evidence>
<evidence type="ECO:0000313" key="3">
    <source>
        <dbReference type="EMBL" id="KAJ9606487.1"/>
    </source>
</evidence>
<feature type="compositionally biased region" description="Low complexity" evidence="1">
    <location>
        <begin position="217"/>
        <end position="230"/>
    </location>
</feature>
<dbReference type="EMBL" id="JAPDRK010000014">
    <property type="protein sequence ID" value="KAJ9606487.1"/>
    <property type="molecule type" value="Genomic_DNA"/>
</dbReference>
<dbReference type="AlphaFoldDB" id="A0AA39CFR1"/>
<feature type="domain" description="Azaphilone pigments biosynthesis cluster protein L N-terminal" evidence="2">
    <location>
        <begin position="5"/>
        <end position="147"/>
    </location>
</feature>
<dbReference type="InterPro" id="IPR031348">
    <property type="entry name" value="PigL_N"/>
</dbReference>
<dbReference type="GO" id="GO:0006355">
    <property type="term" value="P:regulation of DNA-templated transcription"/>
    <property type="evidence" value="ECO:0007669"/>
    <property type="project" value="InterPro"/>
</dbReference>
<accession>A0AA39CFR1</accession>
<dbReference type="PANTHER" id="PTHR36167:SF4">
    <property type="entry name" value="FUNGAL N-TERMINAL DOMAIN-CONTAINING PROTEIN"/>
    <property type="match status" value="1"/>
</dbReference>
<evidence type="ECO:0000259" key="2">
    <source>
        <dbReference type="Pfam" id="PF17111"/>
    </source>
</evidence>
<gene>
    <name evidence="3" type="ORF">H2200_009448</name>
</gene>
<name>A0AA39CFR1_9EURO</name>
<dbReference type="Pfam" id="PF17111">
    <property type="entry name" value="PigL_N"/>
    <property type="match status" value="1"/>
</dbReference>
<comment type="caution">
    <text evidence="3">The sequence shown here is derived from an EMBL/GenBank/DDBJ whole genome shotgun (WGS) entry which is preliminary data.</text>
</comment>